<gene>
    <name evidence="10" type="ORF">HNAJ_LOCUS4189</name>
</gene>
<dbReference type="InterPro" id="IPR032710">
    <property type="entry name" value="NTF2-like_dom_sf"/>
</dbReference>
<evidence type="ECO:0000256" key="3">
    <source>
        <dbReference type="ARBA" id="ARBA00022448"/>
    </source>
</evidence>
<dbReference type="Gene3D" id="1.10.8.10">
    <property type="entry name" value="DNA helicase RuvA subunit, C-terminal domain"/>
    <property type="match status" value="1"/>
</dbReference>
<sequence>MPRVNYNKRNKKYVYHKGDYDDPDHPAHSSNYPHFRNDWNSGRRAQRNSQRPSANSEMIRRVMFVDGPGPSHTQTVVSQTGETWMRASVANAASLPMEFFKESISTAVGSPIRIYNYMTKGESCIFYFKLRSKKLHESLRAIKAIVNPSTNTPIVCEVKACLEPDVPSSTIANSDSGISASILPESWMNALRECFKERFQTTSNVLDLSSLHTDLTLLNRGYFIPLNKNIVFSSFLTILQENNARLSALNLSGNRLRNVQPIDDMKKLLGPPTYSFERIDLSNNIITLPRCLEALGSIPSIVDLDISENPLAGRLSHPKSGRVFESHIVKILPGLKILNGKPVKTTVQFAIEQISNAPEINRAPRVPLPPSIQGHFGSEEIRKPLLTFLMEYFSHYDVQQRGEGMYNYYTSASTLTMTLNPSSQFTGKSVLETIETVDTNGEKRKVQLMTNNLSDSYFKNNRNLIRCKDETKRMELVSQGPLNIASVLGKLPPTEHVLESFCVDVIDQSNNQIILNLTGVFYEIVQANGANVPLRKVLRCFNRLMIIVAPGTKILQDNLIISNPSEPLIQRYIRDVKRASKGQLAAGTSISSPLQPITVNSQPSNDQQTMVIEFHRQTGMNMTYSRQCLQEFGWQFEAALNGFRTMNASGSIPQIAFAPE</sequence>
<name>A0A0R3TAV2_RODNA</name>
<keyword evidence="7" id="KW-0539">Nucleus</keyword>
<protein>
    <submittedName>
        <fullName evidence="12">TAP-C domain-containing protein</fullName>
    </submittedName>
</protein>
<evidence type="ECO:0000256" key="4">
    <source>
        <dbReference type="ARBA" id="ARBA00022614"/>
    </source>
</evidence>
<feature type="compositionally biased region" description="Polar residues" evidence="8">
    <location>
        <begin position="47"/>
        <end position="56"/>
    </location>
</feature>
<dbReference type="SUPFAM" id="SSF52058">
    <property type="entry name" value="L domain-like"/>
    <property type="match status" value="1"/>
</dbReference>
<evidence type="ECO:0000313" key="10">
    <source>
        <dbReference type="EMBL" id="VDO00049.1"/>
    </source>
</evidence>
<dbReference type="InterPro" id="IPR005637">
    <property type="entry name" value="TAP_C_dom"/>
</dbReference>
<dbReference type="STRING" id="102285.A0A0R3TAV2"/>
<dbReference type="InterPro" id="IPR002075">
    <property type="entry name" value="NTF2_dom"/>
</dbReference>
<keyword evidence="6" id="KW-0509">mRNA transport</keyword>
<dbReference type="InterPro" id="IPR009060">
    <property type="entry name" value="UBA-like_sf"/>
</dbReference>
<evidence type="ECO:0000256" key="5">
    <source>
        <dbReference type="ARBA" id="ARBA00022737"/>
    </source>
</evidence>
<evidence type="ECO:0000256" key="8">
    <source>
        <dbReference type="SAM" id="MobiDB-lite"/>
    </source>
</evidence>
<evidence type="ECO:0000256" key="7">
    <source>
        <dbReference type="ARBA" id="ARBA00023242"/>
    </source>
</evidence>
<keyword evidence="5" id="KW-0677">Repeat</keyword>
<dbReference type="SMART" id="SM00804">
    <property type="entry name" value="TAP_C"/>
    <property type="match status" value="1"/>
</dbReference>
<dbReference type="Gene3D" id="3.10.450.50">
    <property type="match status" value="1"/>
</dbReference>
<dbReference type="EMBL" id="UZAE01002787">
    <property type="protein sequence ID" value="VDO00049.1"/>
    <property type="molecule type" value="Genomic_DNA"/>
</dbReference>
<dbReference type="SUPFAM" id="SSF54427">
    <property type="entry name" value="NTF2-like"/>
    <property type="match status" value="1"/>
</dbReference>
<feature type="region of interest" description="Disordered" evidence="8">
    <location>
        <begin position="1"/>
        <end position="56"/>
    </location>
</feature>
<dbReference type="Pfam" id="PF03943">
    <property type="entry name" value="TAP_C"/>
    <property type="match status" value="1"/>
</dbReference>
<dbReference type="GO" id="GO:0016973">
    <property type="term" value="P:poly(A)+ mRNA export from nucleus"/>
    <property type="evidence" value="ECO:0007669"/>
    <property type="project" value="TreeGrafter"/>
</dbReference>
<reference evidence="12" key="1">
    <citation type="submission" date="2017-02" db="UniProtKB">
        <authorList>
            <consortium name="WormBaseParasite"/>
        </authorList>
    </citation>
    <scope>IDENTIFICATION</scope>
</reference>
<dbReference type="OrthoDB" id="25872at2759"/>
<dbReference type="GO" id="GO:0005634">
    <property type="term" value="C:nucleus"/>
    <property type="evidence" value="ECO:0007669"/>
    <property type="project" value="UniProtKB-SubCell"/>
</dbReference>
<reference evidence="10 11" key="2">
    <citation type="submission" date="2018-11" db="EMBL/GenBank/DDBJ databases">
        <authorList>
            <consortium name="Pathogen Informatics"/>
        </authorList>
    </citation>
    <scope>NUCLEOTIDE SEQUENCE [LARGE SCALE GENOMIC DNA]</scope>
</reference>
<feature type="domain" description="TAP-C" evidence="9">
    <location>
        <begin position="605"/>
        <end position="660"/>
    </location>
</feature>
<evidence type="ECO:0000256" key="2">
    <source>
        <dbReference type="ARBA" id="ARBA00009285"/>
    </source>
</evidence>
<dbReference type="InterPro" id="IPR032675">
    <property type="entry name" value="LRR_dom_sf"/>
</dbReference>
<comment type="similarity">
    <text evidence="2">Belongs to the NXF family.</text>
</comment>
<evidence type="ECO:0000313" key="12">
    <source>
        <dbReference type="WBParaSite" id="HNAJ_0000419101-mRNA-1"/>
    </source>
</evidence>
<dbReference type="Proteomes" id="UP000278807">
    <property type="component" value="Unassembled WGS sequence"/>
</dbReference>
<dbReference type="AlphaFoldDB" id="A0A0R3TAV2"/>
<dbReference type="WBParaSite" id="HNAJ_0000419101-mRNA-1">
    <property type="protein sequence ID" value="HNAJ_0000419101-mRNA-1"/>
    <property type="gene ID" value="HNAJ_0000419101"/>
</dbReference>
<dbReference type="SUPFAM" id="SSF46934">
    <property type="entry name" value="UBA-like"/>
    <property type="match status" value="1"/>
</dbReference>
<evidence type="ECO:0000313" key="11">
    <source>
        <dbReference type="Proteomes" id="UP000278807"/>
    </source>
</evidence>
<evidence type="ECO:0000256" key="1">
    <source>
        <dbReference type="ARBA" id="ARBA00004123"/>
    </source>
</evidence>
<keyword evidence="11" id="KW-1185">Reference proteome</keyword>
<feature type="compositionally biased region" description="Basic and acidic residues" evidence="8">
    <location>
        <begin position="16"/>
        <end position="27"/>
    </location>
</feature>
<proteinExistence type="inferred from homology"/>
<dbReference type="CDD" id="cd14342">
    <property type="entry name" value="UBA_TAP-C"/>
    <property type="match status" value="1"/>
</dbReference>
<dbReference type="InterPro" id="IPR057125">
    <property type="entry name" value="NXF1/2/3/5-like_LRR"/>
</dbReference>
<dbReference type="PROSITE" id="PS51281">
    <property type="entry name" value="TAP_C"/>
    <property type="match status" value="1"/>
</dbReference>
<keyword evidence="3" id="KW-0813">Transport</keyword>
<accession>A0A0R3TAV2</accession>
<dbReference type="Pfam" id="PF24048">
    <property type="entry name" value="LRR_NXF1-5"/>
    <property type="match status" value="1"/>
</dbReference>
<feature type="compositionally biased region" description="Basic residues" evidence="8">
    <location>
        <begin position="1"/>
        <end position="15"/>
    </location>
</feature>
<dbReference type="GO" id="GO:0003723">
    <property type="term" value="F:RNA binding"/>
    <property type="evidence" value="ECO:0007669"/>
    <property type="project" value="TreeGrafter"/>
</dbReference>
<dbReference type="Pfam" id="PF22602">
    <property type="entry name" value="NXF_NTF2"/>
    <property type="match status" value="1"/>
</dbReference>
<dbReference type="PANTHER" id="PTHR10662">
    <property type="entry name" value="NUCLEAR RNA EXPORT FACTOR"/>
    <property type="match status" value="1"/>
</dbReference>
<dbReference type="FunFam" id="1.10.8.10:FF:000018">
    <property type="entry name" value="Nuclear RNA export factor 1"/>
    <property type="match status" value="1"/>
</dbReference>
<dbReference type="PROSITE" id="PS51450">
    <property type="entry name" value="LRR"/>
    <property type="match status" value="1"/>
</dbReference>
<evidence type="ECO:0000256" key="6">
    <source>
        <dbReference type="ARBA" id="ARBA00022816"/>
    </source>
</evidence>
<comment type="subcellular location">
    <subcellularLocation>
        <location evidence="1">Nucleus</location>
    </subcellularLocation>
</comment>
<dbReference type="InterPro" id="IPR001611">
    <property type="entry name" value="Leu-rich_rpt"/>
</dbReference>
<dbReference type="InterPro" id="IPR030217">
    <property type="entry name" value="NXF_fam"/>
</dbReference>
<keyword evidence="4" id="KW-0433">Leucine-rich repeat</keyword>
<dbReference type="Gene3D" id="3.80.10.10">
    <property type="entry name" value="Ribonuclease Inhibitor"/>
    <property type="match status" value="1"/>
</dbReference>
<dbReference type="PANTHER" id="PTHR10662:SF22">
    <property type="entry name" value="NUCLEAR RNA EXPORT FACTOR 1"/>
    <property type="match status" value="1"/>
</dbReference>
<organism evidence="12">
    <name type="scientific">Rodentolepis nana</name>
    <name type="common">Dwarf tapeworm</name>
    <name type="synonym">Hymenolepis nana</name>
    <dbReference type="NCBI Taxonomy" id="102285"/>
    <lineage>
        <taxon>Eukaryota</taxon>
        <taxon>Metazoa</taxon>
        <taxon>Spiralia</taxon>
        <taxon>Lophotrochozoa</taxon>
        <taxon>Platyhelminthes</taxon>
        <taxon>Cestoda</taxon>
        <taxon>Eucestoda</taxon>
        <taxon>Cyclophyllidea</taxon>
        <taxon>Hymenolepididae</taxon>
        <taxon>Rodentolepis</taxon>
    </lineage>
</organism>
<evidence type="ECO:0000259" key="9">
    <source>
        <dbReference type="PROSITE" id="PS51281"/>
    </source>
</evidence>